<feature type="domain" description="IclR-ED" evidence="5">
    <location>
        <begin position="83"/>
        <end position="268"/>
    </location>
</feature>
<evidence type="ECO:0000259" key="4">
    <source>
        <dbReference type="PROSITE" id="PS51077"/>
    </source>
</evidence>
<dbReference type="SUPFAM" id="SSF46785">
    <property type="entry name" value="Winged helix' DNA-binding domain"/>
    <property type="match status" value="1"/>
</dbReference>
<dbReference type="InterPro" id="IPR005471">
    <property type="entry name" value="Tscrpt_reg_IclR_N"/>
</dbReference>
<dbReference type="InterPro" id="IPR050707">
    <property type="entry name" value="HTH_MetabolicPath_Reg"/>
</dbReference>
<sequence>MPKIRERDAGLRSDNPVGRDFSEALARGLAIMTIFGPDSRAMTLSAIAREVDLPKATVRRTLLTLVHLGYMEEEGRLFSLRPTILRLASSYLGADPVSTIFQPVCERLARELGVTCSVAVLDAEEAVMIAYASPRRVHAHGTMEGIGLRLPAFCTAVGRILLAGRSSAEREAFLAALDARAITPYTVTDKDKLRQLWGQAESDGYALVDQEAEIGFRSIAVPVRRRDDRLIAALNVGLRVEHASCQEMRDTSLPRLLAEVADLQEQLL</sequence>
<evidence type="ECO:0000313" key="6">
    <source>
        <dbReference type="EMBL" id="GBQ20154.1"/>
    </source>
</evidence>
<dbReference type="InterPro" id="IPR014757">
    <property type="entry name" value="Tscrpt_reg_IclR_C"/>
</dbReference>
<dbReference type="PROSITE" id="PS51077">
    <property type="entry name" value="HTH_ICLR"/>
    <property type="match status" value="1"/>
</dbReference>
<dbReference type="Pfam" id="PF09339">
    <property type="entry name" value="HTH_IclR"/>
    <property type="match status" value="1"/>
</dbReference>
<evidence type="ECO:0000313" key="7">
    <source>
        <dbReference type="Proteomes" id="UP001060895"/>
    </source>
</evidence>
<reference evidence="6" key="1">
    <citation type="submission" date="2013-04" db="EMBL/GenBank/DDBJ databases">
        <title>The genome sequencing project of 58 acetic acid bacteria.</title>
        <authorList>
            <person name="Okamoto-Kainuma A."/>
            <person name="Ishikawa M."/>
            <person name="Umino S."/>
            <person name="Koizumi Y."/>
            <person name="Shiwa Y."/>
            <person name="Yoshikawa H."/>
            <person name="Matsutani M."/>
            <person name="Matsushita K."/>
        </authorList>
    </citation>
    <scope>NUCLEOTIDE SEQUENCE</scope>
    <source>
        <strain evidence="6">DSM 12717</strain>
    </source>
</reference>
<dbReference type="PROSITE" id="PS51078">
    <property type="entry name" value="ICLR_ED"/>
    <property type="match status" value="1"/>
</dbReference>
<dbReference type="EMBL" id="BAQP01000015">
    <property type="protein sequence ID" value="GBQ20154.1"/>
    <property type="molecule type" value="Genomic_DNA"/>
</dbReference>
<evidence type="ECO:0000256" key="2">
    <source>
        <dbReference type="ARBA" id="ARBA00023125"/>
    </source>
</evidence>
<dbReference type="Pfam" id="PF01614">
    <property type="entry name" value="IclR_C"/>
    <property type="match status" value="1"/>
</dbReference>
<keyword evidence="1" id="KW-0805">Transcription regulation</keyword>
<keyword evidence="7" id="KW-1185">Reference proteome</keyword>
<name>A0ABQ0P2W5_9PROT</name>
<protein>
    <submittedName>
        <fullName evidence="6">IclR family transcriptional regulator</fullName>
    </submittedName>
</protein>
<dbReference type="Gene3D" id="1.10.10.10">
    <property type="entry name" value="Winged helix-like DNA-binding domain superfamily/Winged helix DNA-binding domain"/>
    <property type="match status" value="1"/>
</dbReference>
<dbReference type="SUPFAM" id="SSF55781">
    <property type="entry name" value="GAF domain-like"/>
    <property type="match status" value="1"/>
</dbReference>
<dbReference type="PANTHER" id="PTHR30136">
    <property type="entry name" value="HELIX-TURN-HELIX TRANSCRIPTIONAL REGULATOR, ICLR FAMILY"/>
    <property type="match status" value="1"/>
</dbReference>
<dbReference type="InterPro" id="IPR036390">
    <property type="entry name" value="WH_DNA-bd_sf"/>
</dbReference>
<dbReference type="Proteomes" id="UP001060895">
    <property type="component" value="Unassembled WGS sequence"/>
</dbReference>
<evidence type="ECO:0000256" key="3">
    <source>
        <dbReference type="ARBA" id="ARBA00023163"/>
    </source>
</evidence>
<proteinExistence type="predicted"/>
<dbReference type="InterPro" id="IPR029016">
    <property type="entry name" value="GAF-like_dom_sf"/>
</dbReference>
<dbReference type="PANTHER" id="PTHR30136:SF34">
    <property type="entry name" value="TRANSCRIPTIONAL REGULATOR"/>
    <property type="match status" value="1"/>
</dbReference>
<keyword evidence="2" id="KW-0238">DNA-binding</keyword>
<evidence type="ECO:0000256" key="1">
    <source>
        <dbReference type="ARBA" id="ARBA00023015"/>
    </source>
</evidence>
<comment type="caution">
    <text evidence="6">The sequence shown here is derived from an EMBL/GenBank/DDBJ whole genome shotgun (WGS) entry which is preliminary data.</text>
</comment>
<dbReference type="Gene3D" id="3.30.450.40">
    <property type="match status" value="1"/>
</dbReference>
<organism evidence="6 7">
    <name type="scientific">Gluconacetobacter sacchari DSM 12717</name>
    <dbReference type="NCBI Taxonomy" id="1307940"/>
    <lineage>
        <taxon>Bacteria</taxon>
        <taxon>Pseudomonadati</taxon>
        <taxon>Pseudomonadota</taxon>
        <taxon>Alphaproteobacteria</taxon>
        <taxon>Acetobacterales</taxon>
        <taxon>Acetobacteraceae</taxon>
        <taxon>Gluconacetobacter</taxon>
    </lineage>
</organism>
<dbReference type="InterPro" id="IPR036388">
    <property type="entry name" value="WH-like_DNA-bd_sf"/>
</dbReference>
<feature type="domain" description="HTH iclR-type" evidence="4">
    <location>
        <begin position="22"/>
        <end position="82"/>
    </location>
</feature>
<evidence type="ECO:0000259" key="5">
    <source>
        <dbReference type="PROSITE" id="PS51078"/>
    </source>
</evidence>
<keyword evidence="3" id="KW-0804">Transcription</keyword>
<gene>
    <name evidence="6" type="ORF">AA12717_0483</name>
</gene>
<accession>A0ABQ0P2W5</accession>
<dbReference type="SMART" id="SM00346">
    <property type="entry name" value="HTH_ICLR"/>
    <property type="match status" value="1"/>
</dbReference>
<dbReference type="RefSeq" id="WP_264812257.1">
    <property type="nucleotide sequence ID" value="NZ_BAQP01000015.1"/>
</dbReference>